<protein>
    <recommendedName>
        <fullName evidence="1">Glycosyl transferase family 1 domain-containing protein</fullName>
    </recommendedName>
</protein>
<dbReference type="PANTHER" id="PTHR45947">
    <property type="entry name" value="SULFOQUINOVOSYL TRANSFERASE SQD2"/>
    <property type="match status" value="1"/>
</dbReference>
<dbReference type="SUPFAM" id="SSF53756">
    <property type="entry name" value="UDP-Glycosyltransferase/glycogen phosphorylase"/>
    <property type="match status" value="1"/>
</dbReference>
<dbReference type="AlphaFoldDB" id="A0A0G0ZHJ9"/>
<comment type="caution">
    <text evidence="2">The sequence shown here is derived from an EMBL/GenBank/DDBJ whole genome shotgun (WGS) entry which is preliminary data.</text>
</comment>
<gene>
    <name evidence="2" type="ORF">UU67_C0052G0004</name>
</gene>
<accession>A0A0G0ZHJ9</accession>
<dbReference type="Gene3D" id="3.40.50.2000">
    <property type="entry name" value="Glycogen Phosphorylase B"/>
    <property type="match status" value="2"/>
</dbReference>
<dbReference type="Pfam" id="PF00534">
    <property type="entry name" value="Glycos_transf_1"/>
    <property type="match status" value="1"/>
</dbReference>
<dbReference type="EMBL" id="LCBN01000052">
    <property type="protein sequence ID" value="KKS12513.1"/>
    <property type="molecule type" value="Genomic_DNA"/>
</dbReference>
<evidence type="ECO:0000259" key="1">
    <source>
        <dbReference type="Pfam" id="PF00534"/>
    </source>
</evidence>
<feature type="domain" description="Glycosyl transferase family 1" evidence="1">
    <location>
        <begin position="196"/>
        <end position="362"/>
    </location>
</feature>
<dbReference type="Proteomes" id="UP000034753">
    <property type="component" value="Unassembled WGS sequence"/>
</dbReference>
<dbReference type="CDD" id="cd03801">
    <property type="entry name" value="GT4_PimA-like"/>
    <property type="match status" value="1"/>
</dbReference>
<name>A0A0G0ZHJ9_9BACT</name>
<dbReference type="PANTHER" id="PTHR45947:SF3">
    <property type="entry name" value="SULFOQUINOVOSYL TRANSFERASE SQD2"/>
    <property type="match status" value="1"/>
</dbReference>
<evidence type="ECO:0000313" key="3">
    <source>
        <dbReference type="Proteomes" id="UP000034753"/>
    </source>
</evidence>
<sequence length="385" mass="42826">MKGKLIVTGHPYAFPHYLKVFSYAPSENFIFALPRVWKSKTTLQLEKRSGMTLYRLHALSYGKQSFFGGLWKGWLPALELLLPYLKFKQGARVLYSCSEPNLLTTLSNGLAAKLWGLRYVIFTWQNVAPKQRLSGWKLRWSNALVKLNLRLADGVICGNQAAEKLVKLFRPELKTIVCPLSGVDVEKFIPGHSSVWREKLGLADEPLILFYGALDKRKGLNVLLSAFKNLSNSSKLVIVGKGPERANLEKQVVDLELAQRVSFIDWLPNDQLPALLNAADIFVYPSVPAGGWEEQFGYAMAEASASGLPVVATQTGSIAEVVLPEKTGILVEPNNANALRSALERLLGDPALRHAMGRAGRDFISSNFSHKKVAEKLYIFLNNFI</sequence>
<dbReference type="GO" id="GO:0016758">
    <property type="term" value="F:hexosyltransferase activity"/>
    <property type="evidence" value="ECO:0007669"/>
    <property type="project" value="TreeGrafter"/>
</dbReference>
<organism evidence="2 3">
    <name type="scientific">Candidatus Daviesbacteria bacterium GW2011_GWB1_41_5</name>
    <dbReference type="NCBI Taxonomy" id="1618429"/>
    <lineage>
        <taxon>Bacteria</taxon>
        <taxon>Candidatus Daviesiibacteriota</taxon>
    </lineage>
</organism>
<proteinExistence type="predicted"/>
<dbReference type="InterPro" id="IPR001296">
    <property type="entry name" value="Glyco_trans_1"/>
</dbReference>
<evidence type="ECO:0000313" key="2">
    <source>
        <dbReference type="EMBL" id="KKS12513.1"/>
    </source>
</evidence>
<reference evidence="2 3" key="1">
    <citation type="journal article" date="2015" name="Nature">
        <title>rRNA introns, odd ribosomes, and small enigmatic genomes across a large radiation of phyla.</title>
        <authorList>
            <person name="Brown C.T."/>
            <person name="Hug L.A."/>
            <person name="Thomas B.C."/>
            <person name="Sharon I."/>
            <person name="Castelle C.J."/>
            <person name="Singh A."/>
            <person name="Wilkins M.J."/>
            <person name="Williams K.H."/>
            <person name="Banfield J.F."/>
        </authorList>
    </citation>
    <scope>NUCLEOTIDE SEQUENCE [LARGE SCALE GENOMIC DNA]</scope>
</reference>
<dbReference type="InterPro" id="IPR050194">
    <property type="entry name" value="Glycosyltransferase_grp1"/>
</dbReference>